<accession>A0AAC9RJI1</accession>
<dbReference type="RefSeq" id="WP_070967462.1">
    <property type="nucleotide sequence ID" value="NZ_CP020559.1"/>
</dbReference>
<evidence type="ECO:0000259" key="5">
    <source>
        <dbReference type="SMART" id="SM00849"/>
    </source>
</evidence>
<evidence type="ECO:0000313" key="7">
    <source>
        <dbReference type="EMBL" id="ARE86635.1"/>
    </source>
</evidence>
<evidence type="ECO:0000313" key="8">
    <source>
        <dbReference type="Proteomes" id="UP000177894"/>
    </source>
</evidence>
<dbReference type="InterPro" id="IPR001279">
    <property type="entry name" value="Metallo-B-lactamas"/>
</dbReference>
<evidence type="ECO:0000256" key="4">
    <source>
        <dbReference type="ARBA" id="ARBA00022833"/>
    </source>
</evidence>
<reference evidence="7 9" key="2">
    <citation type="submission" date="2017-03" db="EMBL/GenBank/DDBJ databases">
        <title>Complete sequence of Clostridium formicaceticum DSM 92.</title>
        <authorList>
            <person name="Poehlein A."/>
            <person name="Karl M."/>
            <person name="Bengelsdorf F.R."/>
            <person name="Duerre P."/>
            <person name="Daniel R."/>
        </authorList>
    </citation>
    <scope>NUCLEOTIDE SEQUENCE [LARGE SCALE GENOMIC DNA]</scope>
    <source>
        <strain evidence="7 9">DSM 92</strain>
    </source>
</reference>
<dbReference type="SUPFAM" id="SSF56281">
    <property type="entry name" value="Metallo-hydrolase/oxidoreductase"/>
    <property type="match status" value="1"/>
</dbReference>
<keyword evidence="3 7" id="KW-0378">Hydrolase</keyword>
<dbReference type="EMBL" id="CP020559">
    <property type="protein sequence ID" value="ARE86635.1"/>
    <property type="molecule type" value="Genomic_DNA"/>
</dbReference>
<dbReference type="EC" id="3.-.-.-" evidence="7"/>
<dbReference type="InterPro" id="IPR036866">
    <property type="entry name" value="RibonucZ/Hydroxyglut_hydro"/>
</dbReference>
<dbReference type="Proteomes" id="UP000192478">
    <property type="component" value="Chromosome"/>
</dbReference>
<evidence type="ECO:0000256" key="1">
    <source>
        <dbReference type="ARBA" id="ARBA00001947"/>
    </source>
</evidence>
<dbReference type="Gene3D" id="3.60.15.10">
    <property type="entry name" value="Ribonuclease Z/Hydroxyacylglutathione hydrolase-like"/>
    <property type="match status" value="1"/>
</dbReference>
<dbReference type="CDD" id="cd16275">
    <property type="entry name" value="BaeB-like_MBL-fold"/>
    <property type="match status" value="1"/>
</dbReference>
<organism evidence="7 9">
    <name type="scientific">Clostridium formicaceticum</name>
    <dbReference type="NCBI Taxonomy" id="1497"/>
    <lineage>
        <taxon>Bacteria</taxon>
        <taxon>Bacillati</taxon>
        <taxon>Bacillota</taxon>
        <taxon>Clostridia</taxon>
        <taxon>Eubacteriales</taxon>
        <taxon>Clostridiaceae</taxon>
        <taxon>Clostridium</taxon>
    </lineage>
</organism>
<dbReference type="GO" id="GO:0016787">
    <property type="term" value="F:hydrolase activity"/>
    <property type="evidence" value="ECO:0007669"/>
    <property type="project" value="UniProtKB-KW"/>
</dbReference>
<dbReference type="Pfam" id="PF00753">
    <property type="entry name" value="Lactamase_B"/>
    <property type="match status" value="1"/>
</dbReference>
<dbReference type="AlphaFoldDB" id="A0AAC9RJI1"/>
<dbReference type="GO" id="GO:0046872">
    <property type="term" value="F:metal ion binding"/>
    <property type="evidence" value="ECO:0007669"/>
    <property type="project" value="UniProtKB-KW"/>
</dbReference>
<dbReference type="EMBL" id="CP017603">
    <property type="protein sequence ID" value="AOY76253.1"/>
    <property type="molecule type" value="Genomic_DNA"/>
</dbReference>
<keyword evidence="4" id="KW-0862">Zinc</keyword>
<evidence type="ECO:0000256" key="3">
    <source>
        <dbReference type="ARBA" id="ARBA00022801"/>
    </source>
</evidence>
<name>A0AAC9RJI1_9CLOT</name>
<dbReference type="PANTHER" id="PTHR46233">
    <property type="entry name" value="HYDROXYACYLGLUTATHIONE HYDROLASE GLOC"/>
    <property type="match status" value="1"/>
</dbReference>
<evidence type="ECO:0000313" key="9">
    <source>
        <dbReference type="Proteomes" id="UP000192478"/>
    </source>
</evidence>
<evidence type="ECO:0000313" key="6">
    <source>
        <dbReference type="EMBL" id="AOY76253.1"/>
    </source>
</evidence>
<dbReference type="KEGG" id="cfm:BJL90_10275"/>
<protein>
    <submittedName>
        <fullName evidence="6">MBL fold metallo-hydrolase</fullName>
    </submittedName>
    <submittedName>
        <fullName evidence="7">Polyketide biosynthesis zinc-dependent hydrolase PksB</fullName>
        <ecNumber evidence="7">3.-.-.-</ecNumber>
    </submittedName>
</protein>
<comment type="cofactor">
    <cofactor evidence="1">
        <name>Zn(2+)</name>
        <dbReference type="ChEBI" id="CHEBI:29105"/>
    </cofactor>
</comment>
<keyword evidence="8" id="KW-1185">Reference proteome</keyword>
<reference evidence="6 8" key="1">
    <citation type="submission" date="2016-10" db="EMBL/GenBank/DDBJ databases">
        <title>Complete Genome Sequence of Acetogen Clostridium formicoaceticum ATCC 27076.</title>
        <authorList>
            <person name="Bao T."/>
            <person name="Cheng C."/>
            <person name="Zhao J."/>
            <person name="Yang S.-T."/>
            <person name="Wang J."/>
            <person name="Wang M."/>
        </authorList>
    </citation>
    <scope>NUCLEOTIDE SEQUENCE [LARGE SCALE GENOMIC DNA]</scope>
    <source>
        <strain evidence="6 8">ATCC 27076</strain>
    </source>
</reference>
<gene>
    <name evidence="7" type="primary">pksB_2</name>
    <name evidence="6" type="ORF">BJL90_10275</name>
    <name evidence="7" type="ORF">CLFO_09610</name>
</gene>
<sequence length="225" mass="25955">MKTTYQIYPLKVGFFNFKNYTYIIVDKETRSAAIVDPSWEVEIIVNVLSKLEVELSTILLTHSHYDHVNMVDALIMKYNPMVYMSYIEANYYRFKCKNLITIDDMDLVSVGQTEIRCLATPGHTAGGSCYLLKGSLFTGDTIFIEGCGICTGKGASAEDMFESIQKIKSIVRPDVRIYPGHSYGKKPGYSMEYLMKENIYLHINDKKHFIEFRNRKNQKNLFIFK</sequence>
<keyword evidence="2" id="KW-0479">Metal-binding</keyword>
<dbReference type="PANTHER" id="PTHR46233:SF3">
    <property type="entry name" value="HYDROXYACYLGLUTATHIONE HYDROLASE GLOC"/>
    <property type="match status" value="1"/>
</dbReference>
<dbReference type="Proteomes" id="UP000177894">
    <property type="component" value="Chromosome"/>
</dbReference>
<dbReference type="SMART" id="SM00849">
    <property type="entry name" value="Lactamase_B"/>
    <property type="match status" value="1"/>
</dbReference>
<evidence type="ECO:0000256" key="2">
    <source>
        <dbReference type="ARBA" id="ARBA00022723"/>
    </source>
</evidence>
<feature type="domain" description="Metallo-beta-lactamase" evidence="5">
    <location>
        <begin position="18"/>
        <end position="181"/>
    </location>
</feature>
<proteinExistence type="predicted"/>
<dbReference type="InterPro" id="IPR051453">
    <property type="entry name" value="MBL_Glyoxalase_II"/>
</dbReference>